<name>A0A2Z7AIF8_9LAMI</name>
<protein>
    <submittedName>
        <fullName evidence="1">Uncharacterized protein</fullName>
    </submittedName>
</protein>
<organism evidence="1 2">
    <name type="scientific">Dorcoceras hygrometricum</name>
    <dbReference type="NCBI Taxonomy" id="472368"/>
    <lineage>
        <taxon>Eukaryota</taxon>
        <taxon>Viridiplantae</taxon>
        <taxon>Streptophyta</taxon>
        <taxon>Embryophyta</taxon>
        <taxon>Tracheophyta</taxon>
        <taxon>Spermatophyta</taxon>
        <taxon>Magnoliopsida</taxon>
        <taxon>eudicotyledons</taxon>
        <taxon>Gunneridae</taxon>
        <taxon>Pentapetalae</taxon>
        <taxon>asterids</taxon>
        <taxon>lamiids</taxon>
        <taxon>Lamiales</taxon>
        <taxon>Gesneriaceae</taxon>
        <taxon>Didymocarpoideae</taxon>
        <taxon>Trichosporeae</taxon>
        <taxon>Loxocarpinae</taxon>
        <taxon>Dorcoceras</taxon>
    </lineage>
</organism>
<reference evidence="1 2" key="1">
    <citation type="journal article" date="2015" name="Proc. Natl. Acad. Sci. U.S.A.">
        <title>The resurrection genome of Boea hygrometrica: A blueprint for survival of dehydration.</title>
        <authorList>
            <person name="Xiao L."/>
            <person name="Yang G."/>
            <person name="Zhang L."/>
            <person name="Yang X."/>
            <person name="Zhao S."/>
            <person name="Ji Z."/>
            <person name="Zhou Q."/>
            <person name="Hu M."/>
            <person name="Wang Y."/>
            <person name="Chen M."/>
            <person name="Xu Y."/>
            <person name="Jin H."/>
            <person name="Xiao X."/>
            <person name="Hu G."/>
            <person name="Bao F."/>
            <person name="Hu Y."/>
            <person name="Wan P."/>
            <person name="Li L."/>
            <person name="Deng X."/>
            <person name="Kuang T."/>
            <person name="Xiang C."/>
            <person name="Zhu J.K."/>
            <person name="Oliver M.J."/>
            <person name="He Y."/>
        </authorList>
    </citation>
    <scope>NUCLEOTIDE SEQUENCE [LARGE SCALE GENOMIC DNA]</scope>
    <source>
        <strain evidence="2">cv. XS01</strain>
    </source>
</reference>
<dbReference type="EMBL" id="KV015051">
    <property type="protein sequence ID" value="KZV20910.1"/>
    <property type="molecule type" value="Genomic_DNA"/>
</dbReference>
<keyword evidence="2" id="KW-1185">Reference proteome</keyword>
<evidence type="ECO:0000313" key="2">
    <source>
        <dbReference type="Proteomes" id="UP000250235"/>
    </source>
</evidence>
<evidence type="ECO:0000313" key="1">
    <source>
        <dbReference type="EMBL" id="KZV20910.1"/>
    </source>
</evidence>
<sequence length="303" mass="33998">MYRRRRSELIFVQTVGSQYYQSAVGLVFMESAVELAMETSRVDSVVSEELKCEANQLDHVIVKLAGESKKKKKIRVISTADESVSSRKDISTSLFKKKKKRRWSWNEEVQQEATVGYQQKRRGARYVMSCDDISLDVITISSWLSADEAKRERRSDVVLRFSRWISVDDVIGDKLQRPVATQRHPVAMCLSIQTQEDSGEAFDVSDASNSSIQSKSLFESAVANQPVTSFAIFSRLGSQAQRIEEGAKRSSRCVKSVAKQSKIKAGCQLLRSIQMKKATGACKRKGRKYCSSGGTLQRSVAQK</sequence>
<accession>A0A2Z7AIF8</accession>
<gene>
    <name evidence="1" type="ORF">F511_14924</name>
</gene>
<dbReference type="Proteomes" id="UP000250235">
    <property type="component" value="Unassembled WGS sequence"/>
</dbReference>
<dbReference type="AlphaFoldDB" id="A0A2Z7AIF8"/>
<proteinExistence type="predicted"/>